<keyword evidence="6 9" id="KW-1133">Transmembrane helix</keyword>
<feature type="transmembrane region" description="Helical" evidence="9">
    <location>
        <begin position="452"/>
        <end position="475"/>
    </location>
</feature>
<feature type="transmembrane region" description="Helical" evidence="9">
    <location>
        <begin position="37"/>
        <end position="56"/>
    </location>
</feature>
<feature type="transmembrane region" description="Helical" evidence="9">
    <location>
        <begin position="357"/>
        <end position="380"/>
    </location>
</feature>
<comment type="caution">
    <text evidence="9">Lacks conserved residue(s) required for the propagation of feature annotation.</text>
</comment>
<dbReference type="PANTHER" id="PTHR13117:SF5">
    <property type="entry name" value="PROTEIN RFT1 HOMOLOG"/>
    <property type="match status" value="1"/>
</dbReference>
<evidence type="ECO:0000313" key="10">
    <source>
        <dbReference type="WBParaSite" id="maker-PairedContig_929-snap-gene-0.18-mRNA-1"/>
    </source>
</evidence>
<comment type="subcellular location">
    <subcellularLocation>
        <location evidence="1 9">Endoplasmic reticulum membrane</location>
        <topology evidence="1 9">Multi-pass membrane protein</topology>
    </subcellularLocation>
</comment>
<dbReference type="InterPro" id="IPR007594">
    <property type="entry name" value="RFT1"/>
</dbReference>
<dbReference type="WBParaSite" id="maker-PairedContig_929-snap-gene-0.18-mRNA-1">
    <property type="protein sequence ID" value="maker-PairedContig_929-snap-gene-0.18-mRNA-1"/>
    <property type="gene ID" value="maker-PairedContig_929-snap-gene-0.18"/>
</dbReference>
<evidence type="ECO:0000256" key="4">
    <source>
        <dbReference type="ARBA" id="ARBA00022692"/>
    </source>
</evidence>
<keyword evidence="7 9" id="KW-0472">Membrane</keyword>
<comment type="function">
    <text evidence="8 9">Intramembrane glycolipid transporter that operates in the biosynthetic pathway of dolichol-linked oligosaccharides, the glycan precursors employed in protein asparagine (N)-glycosylation. The sequential addition of sugars to dolichol pyrophosphate produces dolichol-linked oligosaccharides containing fourteen sugars, including two GlcNAcs, nine mannoses and three glucoses. Once assembled, the oligosaccharide is transferred from the lipid to nascent proteins by oligosaccharyltransferases. The assembly of dolichol-linked oligosaccharides begins on the cytosolic side of the endoplasmic reticulum membrane and finishes in its lumen. RFT1 could mediate the translocation of the cytosolically oriented intermediate DolPP-GlcNAc2Man5, produced by ALG11, into the ER lumen where dolichol-linked oligosaccharides assembly continues. However, the intramembrane lipid transporter activity could not be confirmed in vitro.</text>
</comment>
<comment type="pathway">
    <text evidence="2">Protein modification; protein glycosylation.</text>
</comment>
<dbReference type="GO" id="GO:0034203">
    <property type="term" value="P:glycolipid translocation"/>
    <property type="evidence" value="ECO:0007669"/>
    <property type="project" value="TreeGrafter"/>
</dbReference>
<reference evidence="10" key="1">
    <citation type="submission" date="2016-11" db="UniProtKB">
        <authorList>
            <consortium name="WormBaseParasite"/>
        </authorList>
    </citation>
    <scope>IDENTIFICATION</scope>
    <source>
        <strain evidence="10">pt0022</strain>
    </source>
</reference>
<evidence type="ECO:0000256" key="7">
    <source>
        <dbReference type="ARBA" id="ARBA00023136"/>
    </source>
</evidence>
<evidence type="ECO:0000256" key="8">
    <source>
        <dbReference type="ARBA" id="ARBA00045912"/>
    </source>
</evidence>
<organism evidence="10">
    <name type="scientific">Wuchereria bancrofti</name>
    <dbReference type="NCBI Taxonomy" id="6293"/>
    <lineage>
        <taxon>Eukaryota</taxon>
        <taxon>Metazoa</taxon>
        <taxon>Ecdysozoa</taxon>
        <taxon>Nematoda</taxon>
        <taxon>Chromadorea</taxon>
        <taxon>Rhabditida</taxon>
        <taxon>Spirurina</taxon>
        <taxon>Spiruromorpha</taxon>
        <taxon>Filarioidea</taxon>
        <taxon>Onchocercidae</taxon>
        <taxon>Wuchereria</taxon>
    </lineage>
</organism>
<feature type="transmembrane region" description="Helical" evidence="9">
    <location>
        <begin position="145"/>
        <end position="166"/>
    </location>
</feature>
<dbReference type="AlphaFoldDB" id="A0A1I8F1R0"/>
<sequence length="546" mass="61031">MNSLASSFMHNFSGQLLSRVLSFCINMYLLRQIDSDALGLVNVNLMLFYSTTIFLIREPFRKVFLGSEIPLSVVLTHLWLAPLICPLIAAVLYLCFWLPFSTVPDASLVPSYAAALSVFAFSAWLESFAEPYVILSLRFGMDAQYAFAQGFLVISQRVFVLILTVMVPILPVYAFCFAQVLSSFCYTALCIYLLVSGIRSVAPSVRGFSLMSVYPTFPKAFSKENLSILGAFTVHSIFKQVVTNGTGYVLTFTNFFPLSDQAVFDAVDKLGSLVARVIFAPLEHSAYLYFSTCFRRTTSAKGRIETDVQKGINAMSSLLHIVILVGTVIFIFAIPYSPLAVKIYGGTVLINNSGANILRLYCFYIIIIAINGIIECFAMATMNEKELLSHGWFLFFSSPIQIFLSFIFPYAIGAYGLILANIITMLMRIAYSWRHIRRFSRGQISFLKSLPNFPTILILFFCLMVTSLSFLVSFLNFIKISRCTFYIGKKRNESLLIFGEIDGIMHSAAHVAVGSSLFIFVINHIYQNDLHVAKFLSDKSLGSHNG</sequence>
<keyword evidence="4 9" id="KW-0812">Transmembrane</keyword>
<evidence type="ECO:0000256" key="6">
    <source>
        <dbReference type="ARBA" id="ARBA00022989"/>
    </source>
</evidence>
<feature type="transmembrane region" description="Helical" evidence="9">
    <location>
        <begin position="172"/>
        <end position="195"/>
    </location>
</feature>
<feature type="transmembrane region" description="Helical" evidence="9">
    <location>
        <begin position="318"/>
        <end position="337"/>
    </location>
</feature>
<keyword evidence="5" id="KW-0256">Endoplasmic reticulum</keyword>
<evidence type="ECO:0000256" key="3">
    <source>
        <dbReference type="ARBA" id="ARBA00010288"/>
    </source>
</evidence>
<dbReference type="STRING" id="6293.A0A1I8F1R0"/>
<dbReference type="PANTHER" id="PTHR13117">
    <property type="entry name" value="ENDOPLASMIC RETICULUM MULTISPAN TRANSMEMBRANE PROTEIN-RELATED"/>
    <property type="match status" value="1"/>
</dbReference>
<feature type="transmembrane region" description="Helical" evidence="9">
    <location>
        <begin position="112"/>
        <end position="133"/>
    </location>
</feature>
<proteinExistence type="inferred from homology"/>
<feature type="transmembrane region" description="Helical" evidence="9">
    <location>
        <begin position="77"/>
        <end position="100"/>
    </location>
</feature>
<name>A0A1I8F1R0_WUCBA</name>
<accession>A0A1I8F1R0</accession>
<protein>
    <recommendedName>
        <fullName evidence="9">Protein RFT1 homolog</fullName>
    </recommendedName>
</protein>
<evidence type="ECO:0000256" key="9">
    <source>
        <dbReference type="RuleBase" id="RU365067"/>
    </source>
</evidence>
<dbReference type="GO" id="GO:0006488">
    <property type="term" value="P:dolichol-linked oligosaccharide biosynthetic process"/>
    <property type="evidence" value="ECO:0007669"/>
    <property type="project" value="InterPro"/>
</dbReference>
<evidence type="ECO:0000256" key="5">
    <source>
        <dbReference type="ARBA" id="ARBA00022824"/>
    </source>
</evidence>
<dbReference type="GO" id="GO:0005789">
    <property type="term" value="C:endoplasmic reticulum membrane"/>
    <property type="evidence" value="ECO:0007669"/>
    <property type="project" value="UniProtKB-SubCell"/>
</dbReference>
<evidence type="ECO:0000256" key="1">
    <source>
        <dbReference type="ARBA" id="ARBA00004477"/>
    </source>
</evidence>
<evidence type="ECO:0000256" key="2">
    <source>
        <dbReference type="ARBA" id="ARBA00004922"/>
    </source>
</evidence>
<comment type="similarity">
    <text evidence="3 9">Belongs to the RFT1 family.</text>
</comment>
<dbReference type="Pfam" id="PF04506">
    <property type="entry name" value="Rft-1"/>
    <property type="match status" value="1"/>
</dbReference>